<evidence type="ECO:0000313" key="2">
    <source>
        <dbReference type="Proteomes" id="UP000467193"/>
    </source>
</evidence>
<protein>
    <submittedName>
        <fullName evidence="1">Uncharacterized protein</fullName>
    </submittedName>
</protein>
<proteinExistence type="predicted"/>
<name>A0A7I7QKC9_9MYCO</name>
<dbReference type="Pfam" id="PF05988">
    <property type="entry name" value="DUF899"/>
    <property type="match status" value="1"/>
</dbReference>
<dbReference type="RefSeq" id="WP_163795719.1">
    <property type="nucleotide sequence ID" value="NZ_AP022588.1"/>
</dbReference>
<evidence type="ECO:0000313" key="1">
    <source>
        <dbReference type="EMBL" id="BBY26722.1"/>
    </source>
</evidence>
<reference evidence="1 2" key="1">
    <citation type="journal article" date="2019" name="Emerg. Microbes Infect.">
        <title>Comprehensive subspecies identification of 175 nontuberculous mycobacteria species based on 7547 genomic profiles.</title>
        <authorList>
            <person name="Matsumoto Y."/>
            <person name="Kinjo T."/>
            <person name="Motooka D."/>
            <person name="Nabeya D."/>
            <person name="Jung N."/>
            <person name="Uechi K."/>
            <person name="Horii T."/>
            <person name="Iida T."/>
            <person name="Fujita J."/>
            <person name="Nakamura S."/>
        </authorList>
    </citation>
    <scope>NUCLEOTIDE SEQUENCE [LARGE SCALE GENOMIC DNA]</scope>
    <source>
        <strain evidence="1 2">JCM 17899</strain>
    </source>
</reference>
<accession>A0A7I7QKC9</accession>
<keyword evidence="2" id="KW-1185">Reference proteome</keyword>
<sequence length="41" mass="4425">MDTPAIVSAREWEDARQQLLVTEKQVTRGQDALAAVTAGPT</sequence>
<dbReference type="EMBL" id="AP022588">
    <property type="protein sequence ID" value="BBY26722.1"/>
    <property type="molecule type" value="Genomic_DNA"/>
</dbReference>
<dbReference type="InterPro" id="IPR010296">
    <property type="entry name" value="DUF899_thioredox"/>
</dbReference>
<organism evidence="1 2">
    <name type="scientific">Mycolicibacterium sediminis</name>
    <dbReference type="NCBI Taxonomy" id="1286180"/>
    <lineage>
        <taxon>Bacteria</taxon>
        <taxon>Bacillati</taxon>
        <taxon>Actinomycetota</taxon>
        <taxon>Actinomycetes</taxon>
        <taxon>Mycobacteriales</taxon>
        <taxon>Mycobacteriaceae</taxon>
        <taxon>Mycolicibacterium</taxon>
    </lineage>
</organism>
<dbReference type="AlphaFoldDB" id="A0A7I7QKC9"/>
<gene>
    <name evidence="1" type="ORF">MSEDJ_08180</name>
</gene>
<dbReference type="Proteomes" id="UP000467193">
    <property type="component" value="Chromosome"/>
</dbReference>
<dbReference type="KEGG" id="msei:MSEDJ_08180"/>